<organism evidence="5 6">
    <name type="scientific">Woeseia oceani</name>
    <dbReference type="NCBI Taxonomy" id="1548547"/>
    <lineage>
        <taxon>Bacteria</taxon>
        <taxon>Pseudomonadati</taxon>
        <taxon>Pseudomonadota</taxon>
        <taxon>Gammaproteobacteria</taxon>
        <taxon>Woeseiales</taxon>
        <taxon>Woeseiaceae</taxon>
        <taxon>Woeseia</taxon>
    </lineage>
</organism>
<evidence type="ECO:0000313" key="5">
    <source>
        <dbReference type="EMBL" id="ANO50163.1"/>
    </source>
</evidence>
<dbReference type="InterPro" id="IPR013977">
    <property type="entry name" value="GcvT_C"/>
</dbReference>
<accession>A0A193LCG8</accession>
<dbReference type="KEGG" id="woc:BA177_02055"/>
<dbReference type="InterPro" id="IPR006222">
    <property type="entry name" value="GCVT_N"/>
</dbReference>
<dbReference type="AlphaFoldDB" id="A0A193LCG8"/>
<keyword evidence="1" id="KW-0808">Transferase</keyword>
<evidence type="ECO:0000313" key="6">
    <source>
        <dbReference type="Proteomes" id="UP000092695"/>
    </source>
</evidence>
<keyword evidence="1" id="KW-0032">Aminotransferase</keyword>
<dbReference type="InterPro" id="IPR029043">
    <property type="entry name" value="GcvT/YgfZ_C"/>
</dbReference>
<sequence length="401" mass="45120">MSNRQIAEVAQARLRSPFYSRISKLDRLNEWHGWKGYAATDALYDAELEYFAIRNSTAVFDLTPMTKYRITGPDALVFLDRLVTRDMHKIKSGRVAYAAWCDDQGQVIDDGTIFHLREGEYRLCSQERHLSWLRSASIGMDVSIVEETAEIAALAVQGPTSFSVLEKVGIPGLEELKPFGLMHADFQGAELMISRTGFTGDLGYELWIEAGKAEALWDALFEAGKLHGIMAIGTHALDMARIEAGFLTAGTDFVPAMDTVRSGRSRSPLELGLEWLVDFKKPNFNGRRALAEEARRGSTWRLVKLDIEGNKPAHHSYIYAKVRGRRKNVGFVTSATWSPVCKQNIALGTVHMPHGEPGSDLWVEIYYQREMHWSRVMAKALVVDKPFWDPARRRATPPGPY</sequence>
<dbReference type="STRING" id="1548547.BA177_02055"/>
<dbReference type="RefSeq" id="WP_068612299.1">
    <property type="nucleotide sequence ID" value="NZ_CP016268.1"/>
</dbReference>
<dbReference type="Pfam" id="PF08669">
    <property type="entry name" value="GCV_T_C"/>
    <property type="match status" value="1"/>
</dbReference>
<dbReference type="EMBL" id="CP016268">
    <property type="protein sequence ID" value="ANO50163.1"/>
    <property type="molecule type" value="Genomic_DNA"/>
</dbReference>
<dbReference type="InterPro" id="IPR027266">
    <property type="entry name" value="TrmE/GcvT-like"/>
</dbReference>
<dbReference type="SUPFAM" id="SSF101790">
    <property type="entry name" value="Aminomethyltransferase beta-barrel domain"/>
    <property type="match status" value="1"/>
</dbReference>
<name>A0A193LCG8_9GAMM</name>
<dbReference type="SUPFAM" id="SSF103025">
    <property type="entry name" value="Folate-binding domain"/>
    <property type="match status" value="1"/>
</dbReference>
<proteinExistence type="predicted"/>
<feature type="domain" description="Aminomethyltransferase C-terminal" evidence="4">
    <location>
        <begin position="301"/>
        <end position="389"/>
    </location>
</feature>
<dbReference type="PANTHER" id="PTHR43757:SF2">
    <property type="entry name" value="AMINOMETHYLTRANSFERASE, MITOCHONDRIAL"/>
    <property type="match status" value="1"/>
</dbReference>
<dbReference type="OrthoDB" id="5287468at2"/>
<evidence type="ECO:0000259" key="4">
    <source>
        <dbReference type="Pfam" id="PF08669"/>
    </source>
</evidence>
<evidence type="ECO:0000259" key="3">
    <source>
        <dbReference type="Pfam" id="PF01571"/>
    </source>
</evidence>
<dbReference type="PANTHER" id="PTHR43757">
    <property type="entry name" value="AMINOMETHYLTRANSFERASE"/>
    <property type="match status" value="1"/>
</dbReference>
<dbReference type="InterPro" id="IPR028896">
    <property type="entry name" value="GcvT/YgfZ/DmdA"/>
</dbReference>
<dbReference type="Pfam" id="PF01571">
    <property type="entry name" value="GCV_T"/>
    <property type="match status" value="1"/>
</dbReference>
<evidence type="ECO:0000256" key="1">
    <source>
        <dbReference type="ARBA" id="ARBA00022576"/>
    </source>
</evidence>
<keyword evidence="6" id="KW-1185">Reference proteome</keyword>
<dbReference type="Gene3D" id="3.30.1360.120">
    <property type="entry name" value="Probable tRNA modification gtpase trme, domain 1"/>
    <property type="match status" value="1"/>
</dbReference>
<dbReference type="Proteomes" id="UP000092695">
    <property type="component" value="Chromosome"/>
</dbReference>
<dbReference type="PIRSF" id="PIRSF006487">
    <property type="entry name" value="GcvT"/>
    <property type="match status" value="1"/>
</dbReference>
<feature type="domain" description="GCVT N-terminal" evidence="3">
    <location>
        <begin position="45"/>
        <end position="281"/>
    </location>
</feature>
<protein>
    <submittedName>
        <fullName evidence="5">Glycine cleavage system protein T</fullName>
    </submittedName>
</protein>
<dbReference type="GO" id="GO:0008483">
    <property type="term" value="F:transaminase activity"/>
    <property type="evidence" value="ECO:0007669"/>
    <property type="project" value="UniProtKB-KW"/>
</dbReference>
<feature type="binding site" evidence="2">
    <location>
        <position position="205"/>
    </location>
    <ligand>
        <name>substrate</name>
    </ligand>
</feature>
<gene>
    <name evidence="5" type="ORF">BA177_02055</name>
</gene>
<evidence type="ECO:0000256" key="2">
    <source>
        <dbReference type="PIRSR" id="PIRSR006487-1"/>
    </source>
</evidence>
<reference evidence="5 6" key="1">
    <citation type="submission" date="2016-06" db="EMBL/GenBank/DDBJ databases">
        <title>Complete genome sequence of a deep-branching marine Gamma Proteobacterium Woeseia oceani type strain XK5.</title>
        <authorList>
            <person name="Mu D."/>
            <person name="Du Z."/>
        </authorList>
    </citation>
    <scope>NUCLEOTIDE SEQUENCE [LARGE SCALE GENOMIC DNA]</scope>
    <source>
        <strain evidence="5 6">XK5</strain>
    </source>
</reference>